<organism evidence="1 2">
    <name type="scientific">Mauremys mutica</name>
    <name type="common">yellowpond turtle</name>
    <dbReference type="NCBI Taxonomy" id="74926"/>
    <lineage>
        <taxon>Eukaryota</taxon>
        <taxon>Metazoa</taxon>
        <taxon>Chordata</taxon>
        <taxon>Craniata</taxon>
        <taxon>Vertebrata</taxon>
        <taxon>Euteleostomi</taxon>
        <taxon>Archelosauria</taxon>
        <taxon>Testudinata</taxon>
        <taxon>Testudines</taxon>
        <taxon>Cryptodira</taxon>
        <taxon>Durocryptodira</taxon>
        <taxon>Testudinoidea</taxon>
        <taxon>Geoemydidae</taxon>
        <taxon>Geoemydinae</taxon>
        <taxon>Mauremys</taxon>
    </lineage>
</organism>
<accession>A0A9D4ASP3</accession>
<reference evidence="1" key="1">
    <citation type="submission" date="2021-09" db="EMBL/GenBank/DDBJ databases">
        <title>The genome of Mauremys mutica provides insights into the evolution of semi-aquatic lifestyle.</title>
        <authorList>
            <person name="Gong S."/>
            <person name="Gao Y."/>
        </authorList>
    </citation>
    <scope>NUCLEOTIDE SEQUENCE</scope>
    <source>
        <strain evidence="1">MM-2020</strain>
        <tissue evidence="1">Muscle</tissue>
    </source>
</reference>
<sequence>MGLLRIMLPPKLQLLAVLTFGVAVLFLENQIQKLEESRGKLELPTIMMKEFSVVIRNTFGLQGLASRLIRSLVDMCPLEYAWQQLRPYSTVSGKKEFRIAQSFSRWRRSPSLNHIVVPKVDDETLG</sequence>
<gene>
    <name evidence="1" type="ORF">KIL84_016167</name>
</gene>
<dbReference type="EMBL" id="JAHDVG010000487">
    <property type="protein sequence ID" value="KAH1166995.1"/>
    <property type="molecule type" value="Genomic_DNA"/>
</dbReference>
<name>A0A9D4ASP3_9SAUR</name>
<evidence type="ECO:0000313" key="2">
    <source>
        <dbReference type="Proteomes" id="UP000827986"/>
    </source>
</evidence>
<proteinExistence type="predicted"/>
<comment type="caution">
    <text evidence="1">The sequence shown here is derived from an EMBL/GenBank/DDBJ whole genome shotgun (WGS) entry which is preliminary data.</text>
</comment>
<evidence type="ECO:0000313" key="1">
    <source>
        <dbReference type="EMBL" id="KAH1166995.1"/>
    </source>
</evidence>
<dbReference type="AlphaFoldDB" id="A0A9D4ASP3"/>
<protein>
    <submittedName>
        <fullName evidence="1">Uncharacterized protein</fullName>
    </submittedName>
</protein>
<dbReference type="Proteomes" id="UP000827986">
    <property type="component" value="Unassembled WGS sequence"/>
</dbReference>
<keyword evidence="2" id="KW-1185">Reference proteome</keyword>